<accession>X0XZC4</accession>
<evidence type="ECO:0000313" key="5">
    <source>
        <dbReference type="EMBL" id="GAG40492.1"/>
    </source>
</evidence>
<dbReference type="SUPFAM" id="SSF51621">
    <property type="entry name" value="Phosphoenolpyruvate/pyruvate domain"/>
    <property type="match status" value="1"/>
</dbReference>
<keyword evidence="3" id="KW-0456">Lyase</keyword>
<keyword evidence="2" id="KW-0479">Metal-binding</keyword>
<gene>
    <name evidence="5" type="ORF">S01H1_69544</name>
</gene>
<dbReference type="Pfam" id="PF03328">
    <property type="entry name" value="HpcH_HpaI"/>
    <property type="match status" value="1"/>
</dbReference>
<feature type="non-terminal residue" evidence="5">
    <location>
        <position position="144"/>
    </location>
</feature>
<dbReference type="EMBL" id="BARS01046185">
    <property type="protein sequence ID" value="GAG40492.1"/>
    <property type="molecule type" value="Genomic_DNA"/>
</dbReference>
<reference evidence="5" key="1">
    <citation type="journal article" date="2014" name="Front. Microbiol.">
        <title>High frequency of phylogenetically diverse reductive dehalogenase-homologous genes in deep subseafloor sedimentary metagenomes.</title>
        <authorList>
            <person name="Kawai M."/>
            <person name="Futagami T."/>
            <person name="Toyoda A."/>
            <person name="Takaki Y."/>
            <person name="Nishi S."/>
            <person name="Hori S."/>
            <person name="Arai W."/>
            <person name="Tsubouchi T."/>
            <person name="Morono Y."/>
            <person name="Uchiyama I."/>
            <person name="Ito T."/>
            <person name="Fujiyama A."/>
            <person name="Inagaki F."/>
            <person name="Takami H."/>
        </authorList>
    </citation>
    <scope>NUCLEOTIDE SEQUENCE</scope>
    <source>
        <strain evidence="5">Expedition CK06-06</strain>
    </source>
</reference>
<dbReference type="GO" id="GO:0016832">
    <property type="term" value="F:aldehyde-lyase activity"/>
    <property type="evidence" value="ECO:0007669"/>
    <property type="project" value="TreeGrafter"/>
</dbReference>
<comment type="similarity">
    <text evidence="1">Belongs to the HpcH/HpaI aldolase family.</text>
</comment>
<dbReference type="InterPro" id="IPR050251">
    <property type="entry name" value="HpcH-HpaI_aldolase"/>
</dbReference>
<dbReference type="AlphaFoldDB" id="X0XZC4"/>
<proteinExistence type="inferred from homology"/>
<evidence type="ECO:0000259" key="4">
    <source>
        <dbReference type="Pfam" id="PF03328"/>
    </source>
</evidence>
<comment type="caution">
    <text evidence="5">The sequence shown here is derived from an EMBL/GenBank/DDBJ whole genome shotgun (WGS) entry which is preliminary data.</text>
</comment>
<dbReference type="GO" id="GO:0005737">
    <property type="term" value="C:cytoplasm"/>
    <property type="evidence" value="ECO:0007669"/>
    <property type="project" value="TreeGrafter"/>
</dbReference>
<organism evidence="5">
    <name type="scientific">marine sediment metagenome</name>
    <dbReference type="NCBI Taxonomy" id="412755"/>
    <lineage>
        <taxon>unclassified sequences</taxon>
        <taxon>metagenomes</taxon>
        <taxon>ecological metagenomes</taxon>
    </lineage>
</organism>
<dbReference type="PANTHER" id="PTHR30502:SF0">
    <property type="entry name" value="PHOSPHOENOLPYRUVATE CARBOXYLASE FAMILY PROTEIN"/>
    <property type="match status" value="1"/>
</dbReference>
<dbReference type="Gene3D" id="3.20.20.60">
    <property type="entry name" value="Phosphoenolpyruvate-binding domains"/>
    <property type="match status" value="1"/>
</dbReference>
<dbReference type="GO" id="GO:0046872">
    <property type="term" value="F:metal ion binding"/>
    <property type="evidence" value="ECO:0007669"/>
    <property type="project" value="UniProtKB-KW"/>
</dbReference>
<dbReference type="InterPro" id="IPR005000">
    <property type="entry name" value="Aldolase/citrate-lyase_domain"/>
</dbReference>
<name>X0XZC4_9ZZZZ</name>
<feature type="domain" description="HpcH/HpaI aldolase/citrate lyase" evidence="4">
    <location>
        <begin position="25"/>
        <end position="137"/>
    </location>
</feature>
<dbReference type="InterPro" id="IPR040442">
    <property type="entry name" value="Pyrv_kinase-like_dom_sf"/>
</dbReference>
<evidence type="ECO:0000256" key="3">
    <source>
        <dbReference type="ARBA" id="ARBA00023239"/>
    </source>
</evidence>
<dbReference type="PANTHER" id="PTHR30502">
    <property type="entry name" value="2-KETO-3-DEOXY-L-RHAMNONATE ALDOLASE"/>
    <property type="match status" value="1"/>
</dbReference>
<evidence type="ECO:0000256" key="2">
    <source>
        <dbReference type="ARBA" id="ARBA00022723"/>
    </source>
</evidence>
<dbReference type="InterPro" id="IPR015813">
    <property type="entry name" value="Pyrv/PenolPyrv_kinase-like_dom"/>
</dbReference>
<protein>
    <recommendedName>
        <fullName evidence="4">HpcH/HpaI aldolase/citrate lyase domain-containing protein</fullName>
    </recommendedName>
</protein>
<evidence type="ECO:0000256" key="1">
    <source>
        <dbReference type="ARBA" id="ARBA00005568"/>
    </source>
</evidence>
<sequence length="144" mass="15467">MRNLKSELAAGKVLLGVYIYLPWVEAVEIAGYAGYDVLLINTEHGAIDASDAQALVLAAQGAGIAPIWRVSGVNRGEIKKALDWGAAGVFVPEIRTAEDAALVVEAARYPPAGQRGVDPRRPTRYGMADKRAYMQRANDEVVVC</sequence>